<protein>
    <submittedName>
        <fullName evidence="1">Uncharacterized protein</fullName>
    </submittedName>
</protein>
<accession>A0A0E9QEH7</accession>
<dbReference type="AlphaFoldDB" id="A0A0E9QEH7"/>
<organism evidence="1">
    <name type="scientific">Anguilla anguilla</name>
    <name type="common">European freshwater eel</name>
    <name type="synonym">Muraena anguilla</name>
    <dbReference type="NCBI Taxonomy" id="7936"/>
    <lineage>
        <taxon>Eukaryota</taxon>
        <taxon>Metazoa</taxon>
        <taxon>Chordata</taxon>
        <taxon>Craniata</taxon>
        <taxon>Vertebrata</taxon>
        <taxon>Euteleostomi</taxon>
        <taxon>Actinopterygii</taxon>
        <taxon>Neopterygii</taxon>
        <taxon>Teleostei</taxon>
        <taxon>Anguilliformes</taxon>
        <taxon>Anguillidae</taxon>
        <taxon>Anguilla</taxon>
    </lineage>
</organism>
<reference evidence="1" key="1">
    <citation type="submission" date="2014-11" db="EMBL/GenBank/DDBJ databases">
        <authorList>
            <person name="Amaro Gonzalez C."/>
        </authorList>
    </citation>
    <scope>NUCLEOTIDE SEQUENCE</scope>
</reference>
<sequence>MLDFSLISSKFQCIMERSQGTIDLAL</sequence>
<dbReference type="EMBL" id="GBXM01093670">
    <property type="protein sequence ID" value="JAH14907.1"/>
    <property type="molecule type" value="Transcribed_RNA"/>
</dbReference>
<evidence type="ECO:0000313" key="1">
    <source>
        <dbReference type="EMBL" id="JAH14907.1"/>
    </source>
</evidence>
<proteinExistence type="predicted"/>
<reference evidence="1" key="2">
    <citation type="journal article" date="2015" name="Fish Shellfish Immunol.">
        <title>Early steps in the European eel (Anguilla anguilla)-Vibrio vulnificus interaction in the gills: Role of the RtxA13 toxin.</title>
        <authorList>
            <person name="Callol A."/>
            <person name="Pajuelo D."/>
            <person name="Ebbesson L."/>
            <person name="Teles M."/>
            <person name="MacKenzie S."/>
            <person name="Amaro C."/>
        </authorList>
    </citation>
    <scope>NUCLEOTIDE SEQUENCE</scope>
</reference>
<name>A0A0E9QEH7_ANGAN</name>